<evidence type="ECO:0000259" key="2">
    <source>
        <dbReference type="Pfam" id="PF17793"/>
    </source>
</evidence>
<dbReference type="EMBL" id="JAVRJZ010000025">
    <property type="protein sequence ID" value="KAK2704242.1"/>
    <property type="molecule type" value="Genomic_DNA"/>
</dbReference>
<feature type="non-terminal residue" evidence="3">
    <location>
        <position position="1"/>
    </location>
</feature>
<evidence type="ECO:0000256" key="1">
    <source>
        <dbReference type="SAM" id="MobiDB-lite"/>
    </source>
</evidence>
<feature type="compositionally biased region" description="Low complexity" evidence="1">
    <location>
        <begin position="585"/>
        <end position="594"/>
    </location>
</feature>
<feature type="region of interest" description="Disordered" evidence="1">
    <location>
        <begin position="441"/>
        <end position="461"/>
    </location>
</feature>
<reference evidence="3" key="1">
    <citation type="submission" date="2023-07" db="EMBL/GenBank/DDBJ databases">
        <title>Chromosome-level genome assembly of Artemia franciscana.</title>
        <authorList>
            <person name="Jo E."/>
        </authorList>
    </citation>
    <scope>NUCLEOTIDE SEQUENCE</scope>
    <source>
        <tissue evidence="3">Whole body</tissue>
    </source>
</reference>
<dbReference type="AlphaFoldDB" id="A0AA88HFC1"/>
<dbReference type="Gene3D" id="1.20.1270.290">
    <property type="match status" value="1"/>
</dbReference>
<dbReference type="Pfam" id="PF17793">
    <property type="entry name" value="AHD"/>
    <property type="match status" value="1"/>
</dbReference>
<feature type="compositionally biased region" description="Basic and acidic residues" evidence="1">
    <location>
        <begin position="228"/>
        <end position="240"/>
    </location>
</feature>
<organism evidence="3 4">
    <name type="scientific">Artemia franciscana</name>
    <name type="common">Brine shrimp</name>
    <name type="synonym">Artemia sanfranciscana</name>
    <dbReference type="NCBI Taxonomy" id="6661"/>
    <lineage>
        <taxon>Eukaryota</taxon>
        <taxon>Metazoa</taxon>
        <taxon>Ecdysozoa</taxon>
        <taxon>Arthropoda</taxon>
        <taxon>Crustacea</taxon>
        <taxon>Branchiopoda</taxon>
        <taxon>Anostraca</taxon>
        <taxon>Artemiidae</taxon>
        <taxon>Artemia</taxon>
    </lineage>
</organism>
<dbReference type="InterPro" id="IPR052790">
    <property type="entry name" value="YEATS_domain"/>
</dbReference>
<feature type="compositionally biased region" description="Basic and acidic residues" evidence="1">
    <location>
        <begin position="334"/>
        <end position="344"/>
    </location>
</feature>
<feature type="region of interest" description="Disordered" evidence="1">
    <location>
        <begin position="800"/>
        <end position="819"/>
    </location>
</feature>
<accession>A0AA88HFC1</accession>
<feature type="domain" description="AF-9 ANC1 homology" evidence="2">
    <location>
        <begin position="879"/>
        <end position="937"/>
    </location>
</feature>
<dbReference type="GO" id="GO:0008023">
    <property type="term" value="C:transcription elongation factor complex"/>
    <property type="evidence" value="ECO:0007669"/>
    <property type="project" value="TreeGrafter"/>
</dbReference>
<dbReference type="InterPro" id="IPR040930">
    <property type="entry name" value="AF-9_AHD"/>
</dbReference>
<feature type="region of interest" description="Disordered" evidence="1">
    <location>
        <begin position="381"/>
        <end position="421"/>
    </location>
</feature>
<feature type="compositionally biased region" description="Basic and acidic residues" evidence="1">
    <location>
        <begin position="66"/>
        <end position="88"/>
    </location>
</feature>
<proteinExistence type="predicted"/>
<evidence type="ECO:0000313" key="4">
    <source>
        <dbReference type="Proteomes" id="UP001187531"/>
    </source>
</evidence>
<dbReference type="PANTHER" id="PTHR47827:SF3">
    <property type="entry name" value="AF-9 ANC1 HOMOLOGY DOMAIN-CONTAINING PROTEIN"/>
    <property type="match status" value="1"/>
</dbReference>
<keyword evidence="4" id="KW-1185">Reference proteome</keyword>
<gene>
    <name evidence="3" type="ORF">QYM36_017473</name>
</gene>
<name>A0AA88HFC1_ARTSF</name>
<feature type="region of interest" description="Disordered" evidence="1">
    <location>
        <begin position="53"/>
        <end position="240"/>
    </location>
</feature>
<comment type="caution">
    <text evidence="3">The sequence shown here is derived from an EMBL/GenBank/DDBJ whole genome shotgun (WGS) entry which is preliminary data.</text>
</comment>
<feature type="compositionally biased region" description="Polar residues" evidence="1">
    <location>
        <begin position="402"/>
        <end position="412"/>
    </location>
</feature>
<evidence type="ECO:0000313" key="3">
    <source>
        <dbReference type="EMBL" id="KAK2704242.1"/>
    </source>
</evidence>
<dbReference type="GO" id="GO:0045893">
    <property type="term" value="P:positive regulation of DNA-templated transcription"/>
    <property type="evidence" value="ECO:0007669"/>
    <property type="project" value="TreeGrafter"/>
</dbReference>
<protein>
    <recommendedName>
        <fullName evidence="2">AF-9 ANC1 homology domain-containing protein</fullName>
    </recommendedName>
</protein>
<sequence length="939" mass="106605">IYDLLLKPDSNYGHYKQQTLFFVRPSRDWKKTLLQGGALPLCESKDVIVREIEETSDSDSLSSLDEEMKPPKEPKESKSSKEKSKEWSSVKLEGGEDEKDKRKQKKYDKIKHVEPEKEEFRIVTDKVKELIEKDKEKTKELDKSHKSDDKSKEKMEKPEKSSKQKTEEKSYIVEKEKPSREKFIGAKNEQKKDDRNSKSEEKKNSEHKEKRKKDNESKSSEKLINIKHSTDKKEVRDQVTVEQKDIVPKVNTEFKDIIREGVTEILLANKVKVKKDSTTYVSAISLSSTSQVFSGYSSQTLSTEQKKFKAPRGNKEVNNNQEVINGKLCSASKNENDTKIEGRDSPPSAEKVMKSKRSIKSNVIEREKKLVKKQAIAAATLKKHSSLSGPSASLEEGETVDNKPTSRISLSAQKVERSVPSEQPVILAHLHELVDLPPLLLSEDSSDEEVKKSPKSVPRARKTSLLGKTSMFFSSDDTFESENDKPTSILVKESLNSQVFSSDSCQTLPTEQIRFKDPISIKEVNNNQKVISCKPYSSKNEKDVKVEGRDSAPAAQNIMKTKRTITTNVIEREKKMEDKKKQAISSSLSGPSNSLEKGEIVDNKQTTMISLFANQNDISKHSGMPPLLAHVPSLLLSEDSSDEEVQKSPKFIPRVQKTSLLCKTRIFSSSTDTSESESDEPPSIVVEESRCQKRPRYASSERCVSRIKRVTSLRIPPETVTTDHRDYIETKPAEVRTDLEKEFADSSSLAKNYSAKKTSSKDVIEKEKKLMDKKRQEIGAAKLKKRLSFLSESSTSSNTSFALVKQSLPQKRPRDASSERCVPLLKRVPSPRLPFEPVIRQEPVTPVHEDYQETKPDRLQCKDYNSEFSNPYRFTKDHLEDLMELQRRVSSVSDPNTAQKIVEIVEETGCFEYTAKTFDFNASKLDVVTVRKLRNLLSF</sequence>
<feature type="compositionally biased region" description="Basic and acidic residues" evidence="1">
    <location>
        <begin position="110"/>
        <end position="221"/>
    </location>
</feature>
<feature type="region of interest" description="Disordered" evidence="1">
    <location>
        <begin position="328"/>
        <end position="359"/>
    </location>
</feature>
<dbReference type="GO" id="GO:0003682">
    <property type="term" value="F:chromatin binding"/>
    <property type="evidence" value="ECO:0007669"/>
    <property type="project" value="TreeGrafter"/>
</dbReference>
<feature type="region of interest" description="Disordered" evidence="1">
    <location>
        <begin position="575"/>
        <end position="596"/>
    </location>
</feature>
<dbReference type="PANTHER" id="PTHR47827">
    <property type="entry name" value="AHD DOMAIN-CONTAINING PROTEIN"/>
    <property type="match status" value="1"/>
</dbReference>
<dbReference type="Proteomes" id="UP001187531">
    <property type="component" value="Unassembled WGS sequence"/>
</dbReference>